<dbReference type="PROSITE" id="PS50893">
    <property type="entry name" value="ABC_TRANSPORTER_2"/>
    <property type="match status" value="1"/>
</dbReference>
<sequence>MSLKIEQVTKKFGQFTAVNQISFELEKGKMLGFLGRNGAGKTTTFRMILGLSEPTEGRITYNGRVMDHTMYDYIGYLPEERGLHPKLTVTEELTYLATLKGMDKAAIRKAIDYWLERFKITENRHKKIEALSKGNQQKVQLLASMLHEPELLILDEPFSGLDPVNVELLKQAVKDLNAQGTTIIFSSHRMEHIEELCDAVCILNRGEMVVQGDIPSVKESVGYKRVVVDAPYDLSEVASLPGVLHHKVVKTENFFTVSDETVAEAIFEVVQQKGYAKRFQLMEPTMNEIFIEKVGDLDA</sequence>
<dbReference type="GO" id="GO:0016887">
    <property type="term" value="F:ATP hydrolysis activity"/>
    <property type="evidence" value="ECO:0007669"/>
    <property type="project" value="InterPro"/>
</dbReference>
<dbReference type="InterPro" id="IPR025302">
    <property type="entry name" value="DrrA1/2-like_C"/>
</dbReference>
<name>A0A2A4GZR0_9STAP</name>
<keyword evidence="3" id="KW-0547">Nucleotide-binding</keyword>
<dbReference type="SMART" id="SM00382">
    <property type="entry name" value="AAA"/>
    <property type="match status" value="1"/>
</dbReference>
<dbReference type="InterPro" id="IPR050763">
    <property type="entry name" value="ABC_transporter_ATP-binding"/>
</dbReference>
<dbReference type="InterPro" id="IPR017871">
    <property type="entry name" value="ABC_transporter-like_CS"/>
</dbReference>
<dbReference type="Gene3D" id="3.40.50.300">
    <property type="entry name" value="P-loop containing nucleotide triphosphate hydrolases"/>
    <property type="match status" value="1"/>
</dbReference>
<organism evidence="6 7">
    <name type="scientific">Staphylococcus delphini</name>
    <dbReference type="NCBI Taxonomy" id="53344"/>
    <lineage>
        <taxon>Bacteria</taxon>
        <taxon>Bacillati</taxon>
        <taxon>Bacillota</taxon>
        <taxon>Bacilli</taxon>
        <taxon>Bacillales</taxon>
        <taxon>Staphylococcaceae</taxon>
        <taxon>Staphylococcus</taxon>
        <taxon>Staphylococcus intermedius group</taxon>
    </lineage>
</organism>
<comment type="similarity">
    <text evidence="1">Belongs to the ABC transporter superfamily.</text>
</comment>
<comment type="caution">
    <text evidence="6">The sequence shown here is derived from an EMBL/GenBank/DDBJ whole genome shotgun (WGS) entry which is preliminary data.</text>
</comment>
<evidence type="ECO:0000256" key="1">
    <source>
        <dbReference type="ARBA" id="ARBA00005417"/>
    </source>
</evidence>
<dbReference type="PANTHER" id="PTHR42711:SF5">
    <property type="entry name" value="ABC TRANSPORTER ATP-BINDING PROTEIN NATA"/>
    <property type="match status" value="1"/>
</dbReference>
<evidence type="ECO:0000256" key="3">
    <source>
        <dbReference type="ARBA" id="ARBA00022741"/>
    </source>
</evidence>
<dbReference type="GeneID" id="77324194"/>
<dbReference type="PANTHER" id="PTHR42711">
    <property type="entry name" value="ABC TRANSPORTER ATP-BINDING PROTEIN"/>
    <property type="match status" value="1"/>
</dbReference>
<dbReference type="InterPro" id="IPR003593">
    <property type="entry name" value="AAA+_ATPase"/>
</dbReference>
<dbReference type="InterPro" id="IPR027417">
    <property type="entry name" value="P-loop_NTPase"/>
</dbReference>
<keyword evidence="2" id="KW-0813">Transport</keyword>
<dbReference type="EMBL" id="MWUU01000003">
    <property type="protein sequence ID" value="PCF56495.1"/>
    <property type="molecule type" value="Genomic_DNA"/>
</dbReference>
<evidence type="ECO:0000256" key="4">
    <source>
        <dbReference type="ARBA" id="ARBA00022840"/>
    </source>
</evidence>
<protein>
    <submittedName>
        <fullName evidence="6">Sodium ABC transporter ATP-binding protein</fullName>
    </submittedName>
</protein>
<dbReference type="Pfam" id="PF00005">
    <property type="entry name" value="ABC_tran"/>
    <property type="match status" value="1"/>
</dbReference>
<evidence type="ECO:0000313" key="7">
    <source>
        <dbReference type="Proteomes" id="UP000218335"/>
    </source>
</evidence>
<evidence type="ECO:0000259" key="5">
    <source>
        <dbReference type="PROSITE" id="PS50893"/>
    </source>
</evidence>
<evidence type="ECO:0000256" key="2">
    <source>
        <dbReference type="ARBA" id="ARBA00022448"/>
    </source>
</evidence>
<gene>
    <name evidence="6" type="ORF">B5C08_03330</name>
</gene>
<dbReference type="AlphaFoldDB" id="A0A2A4GZR0"/>
<proteinExistence type="inferred from homology"/>
<keyword evidence="4 6" id="KW-0067">ATP-binding</keyword>
<reference evidence="6 7" key="1">
    <citation type="journal article" date="2017" name="PLoS ONE">
        <title>Development of a real-time PCR for detection of Staphylococcus pseudintermedius using a novel automated comparison of whole-genome sequences.</title>
        <authorList>
            <person name="Verstappen K.M."/>
            <person name="Huijbregts L."/>
            <person name="Spaninks M."/>
            <person name="Wagenaar J.A."/>
            <person name="Fluit A.C."/>
            <person name="Duim B."/>
        </authorList>
    </citation>
    <scope>NUCLEOTIDE SEQUENCE [LARGE SCALE GENOMIC DNA]</scope>
    <source>
        <strain evidence="6 7">215070706401-1</strain>
    </source>
</reference>
<dbReference type="Pfam" id="PF13732">
    <property type="entry name" value="DrrA1-3_C"/>
    <property type="match status" value="1"/>
</dbReference>
<dbReference type="Proteomes" id="UP000218335">
    <property type="component" value="Unassembled WGS sequence"/>
</dbReference>
<dbReference type="RefSeq" id="WP_096590941.1">
    <property type="nucleotide sequence ID" value="NZ_CP094734.1"/>
</dbReference>
<evidence type="ECO:0000313" key="6">
    <source>
        <dbReference type="EMBL" id="PCF56495.1"/>
    </source>
</evidence>
<dbReference type="PROSITE" id="PS00211">
    <property type="entry name" value="ABC_TRANSPORTER_1"/>
    <property type="match status" value="1"/>
</dbReference>
<dbReference type="GO" id="GO:0005524">
    <property type="term" value="F:ATP binding"/>
    <property type="evidence" value="ECO:0007669"/>
    <property type="project" value="UniProtKB-KW"/>
</dbReference>
<feature type="domain" description="ABC transporter" evidence="5">
    <location>
        <begin position="3"/>
        <end position="230"/>
    </location>
</feature>
<accession>A0A2A4GZR0</accession>
<dbReference type="InterPro" id="IPR003439">
    <property type="entry name" value="ABC_transporter-like_ATP-bd"/>
</dbReference>
<dbReference type="SUPFAM" id="SSF52540">
    <property type="entry name" value="P-loop containing nucleoside triphosphate hydrolases"/>
    <property type="match status" value="1"/>
</dbReference>